<gene>
    <name evidence="4" type="ORF">QTJ16_001882</name>
</gene>
<keyword evidence="2" id="KW-1133">Transmembrane helix</keyword>
<evidence type="ECO:0000256" key="2">
    <source>
        <dbReference type="SAM" id="Phobius"/>
    </source>
</evidence>
<feature type="compositionally biased region" description="Basic and acidic residues" evidence="1">
    <location>
        <begin position="49"/>
        <end position="58"/>
    </location>
</feature>
<proteinExistence type="predicted"/>
<feature type="compositionally biased region" description="Low complexity" evidence="1">
    <location>
        <begin position="136"/>
        <end position="162"/>
    </location>
</feature>
<feature type="transmembrane region" description="Helical" evidence="2">
    <location>
        <begin position="626"/>
        <end position="644"/>
    </location>
</feature>
<feature type="domain" description="DUF6594" evidence="3">
    <location>
        <begin position="377"/>
        <end position="638"/>
    </location>
</feature>
<name>A0AAD9T553_9HELO</name>
<keyword evidence="2" id="KW-0472">Membrane</keyword>
<feature type="transmembrane region" description="Helical" evidence="2">
    <location>
        <begin position="593"/>
        <end position="614"/>
    </location>
</feature>
<dbReference type="InterPro" id="IPR046529">
    <property type="entry name" value="DUF6594"/>
</dbReference>
<feature type="compositionally biased region" description="Acidic residues" evidence="1">
    <location>
        <begin position="198"/>
        <end position="217"/>
    </location>
</feature>
<comment type="caution">
    <text evidence="4">The sequence shown here is derived from an EMBL/GenBank/DDBJ whole genome shotgun (WGS) entry which is preliminary data.</text>
</comment>
<organism evidence="4 5">
    <name type="scientific">Diplocarpon rosae</name>
    <dbReference type="NCBI Taxonomy" id="946125"/>
    <lineage>
        <taxon>Eukaryota</taxon>
        <taxon>Fungi</taxon>
        <taxon>Dikarya</taxon>
        <taxon>Ascomycota</taxon>
        <taxon>Pezizomycotina</taxon>
        <taxon>Leotiomycetes</taxon>
        <taxon>Helotiales</taxon>
        <taxon>Drepanopezizaceae</taxon>
        <taxon>Diplocarpon</taxon>
    </lineage>
</organism>
<dbReference type="PANTHER" id="PTHR34502">
    <property type="entry name" value="DUF6594 DOMAIN-CONTAINING PROTEIN-RELATED"/>
    <property type="match status" value="1"/>
</dbReference>
<feature type="compositionally biased region" description="Polar residues" evidence="1">
    <location>
        <begin position="309"/>
        <end position="327"/>
    </location>
</feature>
<evidence type="ECO:0000259" key="3">
    <source>
        <dbReference type="Pfam" id="PF20237"/>
    </source>
</evidence>
<evidence type="ECO:0000313" key="4">
    <source>
        <dbReference type="EMBL" id="KAK2628779.1"/>
    </source>
</evidence>
<sequence>MATKYMTPSVEAILEESSEDQAMRELKPEGSADKRRRWKAAYDTAMKVDTSRGRDRSRKEHKPGSKHTHKGKGKNVRKRATGSSRDDYWEPRTYHRHRHSDRSLSSASLSDEEEPAEDHMAVRAARARLSSPSMISTFTTQTTATNKSSSSSGSNSTVTQASVSKRSHVGNKSDVREAGYAPLSLAVPDPPDVFQFLDAEEPAESEKDEEAKDEEADESGREEVPQWQPKPVAGPYVESDPERDHATSSSTASSSFHGDENFSEIAVDNDTDRSSSPERSEHDQDNTDEAPPTDHASATIASQVAAAQGSPNIHGSMQQLRTPNMTPSPHGLPSAVGGQYQHHVQQRQPPRVGTLPVTGYELLALKLSFSATRNDTAPQIQPIYRKFEALNHRLLLHLQDELSELEEQLQHLDHADTQSRVVDAHGHIAPASRRLAAYAGGELEWRKTDVLGRIGYKLAQYNQALASFQSTQSLAPPDMEDVAHYRAYLRTEQPIAEGETRFLDPVDDLVSVSLERRSHSGPSVSSLFSDSSSTSSFLLPPLIPNRHTDPLSDSTPNLNPTAEPLLPLITALATSVLLPLFAFTVIPGFVGRMAVAALVAVFVLAVLGQTEALGAGPSLGLGRAREGLWCVAAWAGVLAVLAAVI</sequence>
<dbReference type="Proteomes" id="UP001285354">
    <property type="component" value="Unassembled WGS sequence"/>
</dbReference>
<evidence type="ECO:0000313" key="5">
    <source>
        <dbReference type="Proteomes" id="UP001285354"/>
    </source>
</evidence>
<keyword evidence="5" id="KW-1185">Reference proteome</keyword>
<feature type="compositionally biased region" description="Basic and acidic residues" evidence="1">
    <location>
        <begin position="21"/>
        <end position="33"/>
    </location>
</feature>
<feature type="compositionally biased region" description="Basic and acidic residues" evidence="1">
    <location>
        <begin position="270"/>
        <end position="285"/>
    </location>
</feature>
<feature type="compositionally biased region" description="Basic and acidic residues" evidence="1">
    <location>
        <begin position="84"/>
        <end position="93"/>
    </location>
</feature>
<accession>A0AAD9T553</accession>
<dbReference type="PANTHER" id="PTHR34502:SF6">
    <property type="entry name" value="DUF6594 DOMAIN-CONTAINING PROTEIN"/>
    <property type="match status" value="1"/>
</dbReference>
<dbReference type="EMBL" id="JAUBYV010000002">
    <property type="protein sequence ID" value="KAK2628779.1"/>
    <property type="molecule type" value="Genomic_DNA"/>
</dbReference>
<keyword evidence="2" id="KW-0812">Transmembrane</keyword>
<feature type="compositionally biased region" description="Low complexity" evidence="1">
    <location>
        <begin position="296"/>
        <end position="308"/>
    </location>
</feature>
<dbReference type="AlphaFoldDB" id="A0AAD9T553"/>
<feature type="transmembrane region" description="Helical" evidence="2">
    <location>
        <begin position="565"/>
        <end position="586"/>
    </location>
</feature>
<evidence type="ECO:0000256" key="1">
    <source>
        <dbReference type="SAM" id="MobiDB-lite"/>
    </source>
</evidence>
<feature type="region of interest" description="Disordered" evidence="1">
    <location>
        <begin position="1"/>
        <end position="353"/>
    </location>
</feature>
<protein>
    <recommendedName>
        <fullName evidence="3">DUF6594 domain-containing protein</fullName>
    </recommendedName>
</protein>
<dbReference type="Pfam" id="PF20237">
    <property type="entry name" value="DUF6594"/>
    <property type="match status" value="1"/>
</dbReference>
<reference evidence="4" key="1">
    <citation type="submission" date="2023-06" db="EMBL/GenBank/DDBJ databases">
        <title>Draft genome of Marssonina rosae.</title>
        <authorList>
            <person name="Cheng Q."/>
        </authorList>
    </citation>
    <scope>NUCLEOTIDE SEQUENCE</scope>
    <source>
        <strain evidence="4">R4</strain>
    </source>
</reference>
<feature type="compositionally biased region" description="Basic residues" evidence="1">
    <location>
        <begin position="59"/>
        <end position="80"/>
    </location>
</feature>